<evidence type="ECO:0000256" key="1">
    <source>
        <dbReference type="SAM" id="SignalP"/>
    </source>
</evidence>
<feature type="signal peptide" evidence="1">
    <location>
        <begin position="1"/>
        <end position="28"/>
    </location>
</feature>
<protein>
    <submittedName>
        <fullName evidence="2">Uncharacterized protein</fullName>
    </submittedName>
</protein>
<dbReference type="OrthoDB" id="10007757at2759"/>
<comment type="caution">
    <text evidence="2">The sequence shown here is derived from an EMBL/GenBank/DDBJ whole genome shotgun (WGS) entry which is preliminary data.</text>
</comment>
<organism evidence="2 3">
    <name type="scientific">Sparassis crispa</name>
    <dbReference type="NCBI Taxonomy" id="139825"/>
    <lineage>
        <taxon>Eukaryota</taxon>
        <taxon>Fungi</taxon>
        <taxon>Dikarya</taxon>
        <taxon>Basidiomycota</taxon>
        <taxon>Agaricomycotina</taxon>
        <taxon>Agaricomycetes</taxon>
        <taxon>Polyporales</taxon>
        <taxon>Sparassidaceae</taxon>
        <taxon>Sparassis</taxon>
    </lineage>
</organism>
<keyword evidence="3" id="KW-1185">Reference proteome</keyword>
<accession>A0A401GMK5</accession>
<dbReference type="EMBL" id="BFAD01000005">
    <property type="protein sequence ID" value="GBE83399.1"/>
    <property type="molecule type" value="Genomic_DNA"/>
</dbReference>
<name>A0A401GMK5_9APHY</name>
<evidence type="ECO:0000313" key="2">
    <source>
        <dbReference type="EMBL" id="GBE83399.1"/>
    </source>
</evidence>
<dbReference type="RefSeq" id="XP_027614312.1">
    <property type="nucleotide sequence ID" value="XM_027758511.1"/>
</dbReference>
<dbReference type="AlphaFoldDB" id="A0A401GMK5"/>
<evidence type="ECO:0000313" key="3">
    <source>
        <dbReference type="Proteomes" id="UP000287166"/>
    </source>
</evidence>
<gene>
    <name evidence="2" type="ORF">SCP_0504470</name>
</gene>
<dbReference type="Gene3D" id="2.60.40.1120">
    <property type="entry name" value="Carboxypeptidase-like, regulatory domain"/>
    <property type="match status" value="1"/>
</dbReference>
<dbReference type="GeneID" id="38780316"/>
<dbReference type="Proteomes" id="UP000287166">
    <property type="component" value="Unassembled WGS sequence"/>
</dbReference>
<sequence>MRPKSVLSIPSLISVLAEVSMLAHCTAASNNGTVVNLRVEGANSTIYEGPIVTVGHNVTTASGGTHHCDGTNNNANPFPGPTCTSALDNASQFAGFTWDGTYNVKYDDYSITRIASSAQTTTEFWGILLNYALIPVGGCQQEVAFNDNVLFAYNAFGVTHFLELAVHGSADVLSAGPVALLVTDGRTGVTIPGAAVTQTNGGMKAVSDADGQVVFNITIPGIYAFKASRNDSVRSNSAEVFVLT</sequence>
<dbReference type="InParanoid" id="A0A401GMK5"/>
<proteinExistence type="predicted"/>
<feature type="chain" id="PRO_5019497491" evidence="1">
    <location>
        <begin position="29"/>
        <end position="244"/>
    </location>
</feature>
<reference evidence="2 3" key="1">
    <citation type="journal article" date="2018" name="Sci. Rep.">
        <title>Genome sequence of the cauliflower mushroom Sparassis crispa (Hanabiratake) and its association with beneficial usage.</title>
        <authorList>
            <person name="Kiyama R."/>
            <person name="Furutani Y."/>
            <person name="Kawaguchi K."/>
            <person name="Nakanishi T."/>
        </authorList>
    </citation>
    <scope>NUCLEOTIDE SEQUENCE [LARGE SCALE GENOMIC DNA]</scope>
</reference>
<keyword evidence="1" id="KW-0732">Signal</keyword>